<evidence type="ECO:0000313" key="9">
    <source>
        <dbReference type="EMBL" id="RKF60816.1"/>
    </source>
</evidence>
<dbReference type="EMBL" id="MCFK01004748">
    <property type="protein sequence ID" value="RKF60816.1"/>
    <property type="molecule type" value="Genomic_DNA"/>
</dbReference>
<proteinExistence type="predicted"/>
<comment type="subcellular location">
    <subcellularLocation>
        <location evidence="1">Cytoplasm</location>
    </subcellularLocation>
</comment>
<keyword evidence="5" id="KW-0862">Zinc</keyword>
<dbReference type="InterPro" id="IPR013083">
    <property type="entry name" value="Znf_RING/FYVE/PHD"/>
</dbReference>
<dbReference type="Proteomes" id="UP000286134">
    <property type="component" value="Unassembled WGS sequence"/>
</dbReference>
<dbReference type="PANTHER" id="PTHR12983:SF9">
    <property type="entry name" value="E3 UBIQUITIN-PROTEIN LIGASE RNF10"/>
    <property type="match status" value="1"/>
</dbReference>
<dbReference type="GO" id="GO:0008270">
    <property type="term" value="F:zinc ion binding"/>
    <property type="evidence" value="ECO:0007669"/>
    <property type="project" value="UniProtKB-KW"/>
</dbReference>
<keyword evidence="4 6" id="KW-0863">Zinc-finger</keyword>
<dbReference type="Pfam" id="PF00097">
    <property type="entry name" value="zf-C3HC4"/>
    <property type="match status" value="1"/>
</dbReference>
<dbReference type="PROSITE" id="PS50089">
    <property type="entry name" value="ZF_RING_2"/>
    <property type="match status" value="1"/>
</dbReference>
<gene>
    <name evidence="9" type="ORF">OnM2_047034</name>
</gene>
<feature type="domain" description="RING-type" evidence="8">
    <location>
        <begin position="112"/>
        <end position="162"/>
    </location>
</feature>
<dbReference type="InterPro" id="IPR001841">
    <property type="entry name" value="Znf_RING"/>
</dbReference>
<evidence type="ECO:0000256" key="3">
    <source>
        <dbReference type="ARBA" id="ARBA00022723"/>
    </source>
</evidence>
<dbReference type="PROSITE" id="PS00518">
    <property type="entry name" value="ZF_RING_1"/>
    <property type="match status" value="1"/>
</dbReference>
<evidence type="ECO:0000256" key="7">
    <source>
        <dbReference type="SAM" id="MobiDB-lite"/>
    </source>
</evidence>
<feature type="region of interest" description="Disordered" evidence="7">
    <location>
        <begin position="596"/>
        <end position="623"/>
    </location>
</feature>
<evidence type="ECO:0000256" key="1">
    <source>
        <dbReference type="ARBA" id="ARBA00004496"/>
    </source>
</evidence>
<organism evidence="9 10">
    <name type="scientific">Erysiphe neolycopersici</name>
    <dbReference type="NCBI Taxonomy" id="212602"/>
    <lineage>
        <taxon>Eukaryota</taxon>
        <taxon>Fungi</taxon>
        <taxon>Dikarya</taxon>
        <taxon>Ascomycota</taxon>
        <taxon>Pezizomycotina</taxon>
        <taxon>Leotiomycetes</taxon>
        <taxon>Erysiphales</taxon>
        <taxon>Erysiphaceae</taxon>
        <taxon>Erysiphe</taxon>
    </lineage>
</organism>
<dbReference type="STRING" id="212602.A0A420HTS5"/>
<evidence type="ECO:0000256" key="6">
    <source>
        <dbReference type="PROSITE-ProRule" id="PRU00175"/>
    </source>
</evidence>
<accession>A0A420HTS5</accession>
<name>A0A420HTS5_9PEZI</name>
<feature type="compositionally biased region" description="Polar residues" evidence="7">
    <location>
        <begin position="614"/>
        <end position="623"/>
    </location>
</feature>
<dbReference type="GO" id="GO:0000976">
    <property type="term" value="F:transcription cis-regulatory region binding"/>
    <property type="evidence" value="ECO:0007669"/>
    <property type="project" value="TreeGrafter"/>
</dbReference>
<dbReference type="OrthoDB" id="429671at2759"/>
<dbReference type="InterPro" id="IPR018957">
    <property type="entry name" value="Znf_C3HC4_RING-type"/>
</dbReference>
<reference evidence="9 10" key="1">
    <citation type="journal article" date="2018" name="BMC Genomics">
        <title>Comparative genome analyses reveal sequence features reflecting distinct modes of host-adaptation between dicot and monocot powdery mildew.</title>
        <authorList>
            <person name="Wu Y."/>
            <person name="Ma X."/>
            <person name="Pan Z."/>
            <person name="Kale S.D."/>
            <person name="Song Y."/>
            <person name="King H."/>
            <person name="Zhang Q."/>
            <person name="Presley C."/>
            <person name="Deng X."/>
            <person name="Wei C.I."/>
            <person name="Xiao S."/>
        </authorList>
    </citation>
    <scope>NUCLEOTIDE SEQUENCE [LARGE SCALE GENOMIC DNA]</scope>
    <source>
        <strain evidence="9">UMSG2</strain>
    </source>
</reference>
<keyword evidence="2" id="KW-0963">Cytoplasm</keyword>
<evidence type="ECO:0000256" key="4">
    <source>
        <dbReference type="ARBA" id="ARBA00022771"/>
    </source>
</evidence>
<evidence type="ECO:0000256" key="2">
    <source>
        <dbReference type="ARBA" id="ARBA00022490"/>
    </source>
</evidence>
<dbReference type="Gene3D" id="3.30.40.10">
    <property type="entry name" value="Zinc/RING finger domain, C3HC4 (zinc finger)"/>
    <property type="match status" value="1"/>
</dbReference>
<sequence>MDEDVIAGTRTSRYQNSRRGQTSITHLMNFTLPPILQDYRNRSVRGSLGRKSSCNRSCHLFSDKARYIHANYRFIVRPNGNYKLQVADADQPLDWNDILQILVSSVSQDSSCPICLSRPVVPRMLTCGHILCLPCLIRYVHSGDINIVIPKKKARWIECPICWESVNVSEMKSVRWYVGQENLPLREGEEVVLRLMSRKPGKNITLPQEAAEVLRDLEDIPWYSLTDVADYVKIMKAGQDYMNEQYSSEIEDLRKLEKEDEMVYNEGPEWTGKAISEIYEAKKGIQGIGNPSATPKHVKKNEPKVNSLLSPVTEIAVCGDRLLTQRPKTNSIENDSQNSALLPLIRECNDIKNQNRNNNEASKPEKSFFFYQALPHYYLAPLDIRILKTAYGSFDLFPPVLLPRIEHVSNGHVINNELKKRMKYLSHLPQGYEIKFLECNWTGLIMPNILDQFNNEIEIRRKKHNDKQNREERDRLLAEKAEDDTQWAISKRSNFNELENFSMEFPNSSKIQPDLLSTESTLPAPSLATQSVGSVGTKTVWGTTLVASSSTEISVQPNEPDVNDGWLQTWEAEKEIEDALLTRAKDLSLNKQGPIMMSLSGKEHKKKKARKITLMSTTARRAA</sequence>
<evidence type="ECO:0000313" key="10">
    <source>
        <dbReference type="Proteomes" id="UP000286134"/>
    </source>
</evidence>
<evidence type="ECO:0000259" key="8">
    <source>
        <dbReference type="PROSITE" id="PS50089"/>
    </source>
</evidence>
<keyword evidence="10" id="KW-1185">Reference proteome</keyword>
<keyword evidence="3" id="KW-0479">Metal-binding</keyword>
<dbReference type="AlphaFoldDB" id="A0A420HTS5"/>
<evidence type="ECO:0000256" key="5">
    <source>
        <dbReference type="ARBA" id="ARBA00022833"/>
    </source>
</evidence>
<dbReference type="GO" id="GO:0045944">
    <property type="term" value="P:positive regulation of transcription by RNA polymerase II"/>
    <property type="evidence" value="ECO:0007669"/>
    <property type="project" value="TreeGrafter"/>
</dbReference>
<protein>
    <submittedName>
        <fullName evidence="9">Putative RING finger protein P8B7.23</fullName>
    </submittedName>
</protein>
<dbReference type="PANTHER" id="PTHR12983">
    <property type="entry name" value="RING FINGER 10 FAMILY MEMBER"/>
    <property type="match status" value="1"/>
</dbReference>
<dbReference type="InterPro" id="IPR039739">
    <property type="entry name" value="MAG2/RNF10"/>
</dbReference>
<dbReference type="SMART" id="SM00184">
    <property type="entry name" value="RING"/>
    <property type="match status" value="1"/>
</dbReference>
<dbReference type="InterPro" id="IPR017907">
    <property type="entry name" value="Znf_RING_CS"/>
</dbReference>
<dbReference type="SUPFAM" id="SSF57850">
    <property type="entry name" value="RING/U-box"/>
    <property type="match status" value="1"/>
</dbReference>
<comment type="caution">
    <text evidence="9">The sequence shown here is derived from an EMBL/GenBank/DDBJ whole genome shotgun (WGS) entry which is preliminary data.</text>
</comment>
<dbReference type="GO" id="GO:0005737">
    <property type="term" value="C:cytoplasm"/>
    <property type="evidence" value="ECO:0007669"/>
    <property type="project" value="UniProtKB-SubCell"/>
</dbReference>